<evidence type="ECO:0000256" key="1">
    <source>
        <dbReference type="SAM" id="MobiDB-lite"/>
    </source>
</evidence>
<organism evidence="2 3">
    <name type="scientific">Elysia crispata</name>
    <name type="common">lettuce slug</name>
    <dbReference type="NCBI Taxonomy" id="231223"/>
    <lineage>
        <taxon>Eukaryota</taxon>
        <taxon>Metazoa</taxon>
        <taxon>Spiralia</taxon>
        <taxon>Lophotrochozoa</taxon>
        <taxon>Mollusca</taxon>
        <taxon>Gastropoda</taxon>
        <taxon>Heterobranchia</taxon>
        <taxon>Euthyneura</taxon>
        <taxon>Panpulmonata</taxon>
        <taxon>Sacoglossa</taxon>
        <taxon>Placobranchoidea</taxon>
        <taxon>Plakobranchidae</taxon>
        <taxon>Elysia</taxon>
    </lineage>
</organism>
<comment type="caution">
    <text evidence="2">The sequence shown here is derived from an EMBL/GenBank/DDBJ whole genome shotgun (WGS) entry which is preliminary data.</text>
</comment>
<evidence type="ECO:0000313" key="3">
    <source>
        <dbReference type="Proteomes" id="UP001283361"/>
    </source>
</evidence>
<sequence>MSCPPTQSRCGMKPGGRRLLSRSSAPPRATLGLEDRSGHEATRREHGVLQRRLSPSHQDIQSVSMILPVVARKKSLRRWEGGGVVNELKYENPAREDPKDIILNISDSPPAQGGSLTAMEPCNQVVASMGGQVGVVHGRLEGVNRMRNSKESRAG</sequence>
<keyword evidence="3" id="KW-1185">Reference proteome</keyword>
<feature type="compositionally biased region" description="Basic and acidic residues" evidence="1">
    <location>
        <begin position="33"/>
        <end position="48"/>
    </location>
</feature>
<feature type="region of interest" description="Disordered" evidence="1">
    <location>
        <begin position="1"/>
        <end position="56"/>
    </location>
</feature>
<protein>
    <submittedName>
        <fullName evidence="2">Uncharacterized protein</fullName>
    </submittedName>
</protein>
<accession>A0AAE0ZSK3</accession>
<evidence type="ECO:0000313" key="2">
    <source>
        <dbReference type="EMBL" id="KAK3774592.1"/>
    </source>
</evidence>
<dbReference type="EMBL" id="JAWDGP010003399">
    <property type="protein sequence ID" value="KAK3774592.1"/>
    <property type="molecule type" value="Genomic_DNA"/>
</dbReference>
<dbReference type="AlphaFoldDB" id="A0AAE0ZSK3"/>
<proteinExistence type="predicted"/>
<dbReference type="Proteomes" id="UP001283361">
    <property type="component" value="Unassembled WGS sequence"/>
</dbReference>
<reference evidence="2" key="1">
    <citation type="journal article" date="2023" name="G3 (Bethesda)">
        <title>A reference genome for the long-term kleptoplast-retaining sea slug Elysia crispata morphotype clarki.</title>
        <authorList>
            <person name="Eastman K.E."/>
            <person name="Pendleton A.L."/>
            <person name="Shaikh M.A."/>
            <person name="Suttiyut T."/>
            <person name="Ogas R."/>
            <person name="Tomko P."/>
            <person name="Gavelis G."/>
            <person name="Widhalm J.R."/>
            <person name="Wisecaver J.H."/>
        </authorList>
    </citation>
    <scope>NUCLEOTIDE SEQUENCE</scope>
    <source>
        <strain evidence="2">ECLA1</strain>
    </source>
</reference>
<gene>
    <name evidence="2" type="ORF">RRG08_035022</name>
</gene>
<name>A0AAE0ZSK3_9GAST</name>